<feature type="compositionally biased region" description="Low complexity" evidence="6">
    <location>
        <begin position="140"/>
        <end position="154"/>
    </location>
</feature>
<dbReference type="GO" id="GO:0000976">
    <property type="term" value="F:transcription cis-regulatory region binding"/>
    <property type="evidence" value="ECO:0007669"/>
    <property type="project" value="TreeGrafter"/>
</dbReference>
<gene>
    <name evidence="8" type="ORF">N7515_002560</name>
</gene>
<dbReference type="InterPro" id="IPR036864">
    <property type="entry name" value="Zn2-C6_fun-type_DNA-bd_sf"/>
</dbReference>
<keyword evidence="5" id="KW-0539">Nucleus</keyword>
<keyword evidence="4" id="KW-0804">Transcription</keyword>
<dbReference type="GO" id="GO:0005634">
    <property type="term" value="C:nucleus"/>
    <property type="evidence" value="ECO:0007669"/>
    <property type="project" value="UniProtKB-SubCell"/>
</dbReference>
<dbReference type="Gene3D" id="4.10.240.10">
    <property type="entry name" value="Zn(2)-C6 fungal-type DNA-binding domain"/>
    <property type="match status" value="1"/>
</dbReference>
<dbReference type="GO" id="GO:0008270">
    <property type="term" value="F:zinc ion binding"/>
    <property type="evidence" value="ECO:0007669"/>
    <property type="project" value="InterPro"/>
</dbReference>
<dbReference type="PROSITE" id="PS50048">
    <property type="entry name" value="ZN2_CY6_FUNGAL_2"/>
    <property type="match status" value="1"/>
</dbReference>
<reference evidence="8" key="1">
    <citation type="submission" date="2022-11" db="EMBL/GenBank/DDBJ databases">
        <authorList>
            <person name="Petersen C."/>
        </authorList>
    </citation>
    <scope>NUCLEOTIDE SEQUENCE</scope>
    <source>
        <strain evidence="8">IBT 22155</strain>
    </source>
</reference>
<name>A0A9W9HBV8_9EURO</name>
<evidence type="ECO:0000259" key="7">
    <source>
        <dbReference type="PROSITE" id="PS50048"/>
    </source>
</evidence>
<comment type="subcellular location">
    <subcellularLocation>
        <location evidence="1">Nucleus</location>
    </subcellularLocation>
</comment>
<dbReference type="Proteomes" id="UP001149079">
    <property type="component" value="Unassembled WGS sequence"/>
</dbReference>
<dbReference type="GO" id="GO:0000981">
    <property type="term" value="F:DNA-binding transcription factor activity, RNA polymerase II-specific"/>
    <property type="evidence" value="ECO:0007669"/>
    <property type="project" value="InterPro"/>
</dbReference>
<evidence type="ECO:0000256" key="3">
    <source>
        <dbReference type="ARBA" id="ARBA00023125"/>
    </source>
</evidence>
<sequence>ILDLLCGKEIGNIEGINRRSDGLCDATMNSYQTPQPALSGFLDSMLQDSGSSAYSLFGPTEYPESVAFWHDPSAAPTMIVPPPYTHAQNQASLLQPLSEHKKHKRTRSGCFTCRSRRIKCDENRPTCERCRKGRRDCVYPSPTAPSSSSSSSHKSSARTTPKPRTGCPPAHSADSSGKVETDAISPLQPIVDEEEPDSFAPESRPSPTSATISPQSDLHRRQSTPSLQKYNASQTSEAGSFIKDNSSSPSTESSRLETMSTRSGSVGHSTAELVNNARLPDDLRFYLDFHQQFMTTPHFFLRQSCYFFVHYSLIDLALQYEPLLYALVGFSAYHHSLRSPGAKLYTFLKYYNKALVLLRKSLGSGEKHSEATLCTVLVLTTFEEYIGDWMNLIDHHQAAHELMRELITPASANVNELHENIFLWYARFDVIVGILAGTETVLGRDWYLAKEQYDAEQAAIYPDDPSKQLAHVASINRRFGLDMASLYAKLSRGMLSMEEFTTQNEQLGRWLDQAKTILRTFDDHDYKVQHYPNKQPLTEDDVTDPYVPGGLHRDALWDFNYAWIDVLATDTMYKYQTMQVLKKPLLQEMHDLVQEQIRLIETMVRWPHKENGYCIMFKNSITMISMFLPSEPKYQMWSRRKLALMEQHGYIIPPRFRAGLATIWQVPEINHWWLPNDEGYTDIIREIRSLTDERSTQPRDELRESVRDMKSVLGRLNLNDPEDNKSPS</sequence>
<accession>A0A9W9HBV8</accession>
<dbReference type="Pfam" id="PF00172">
    <property type="entry name" value="Zn_clus"/>
    <property type="match status" value="1"/>
</dbReference>
<feature type="compositionally biased region" description="Polar residues" evidence="6">
    <location>
        <begin position="256"/>
        <end position="268"/>
    </location>
</feature>
<protein>
    <recommendedName>
        <fullName evidence="7">Zn(2)-C6 fungal-type domain-containing protein</fullName>
    </recommendedName>
</protein>
<feature type="domain" description="Zn(2)-C6 fungal-type" evidence="7">
    <location>
        <begin position="109"/>
        <end position="139"/>
    </location>
</feature>
<evidence type="ECO:0000256" key="5">
    <source>
        <dbReference type="ARBA" id="ARBA00023242"/>
    </source>
</evidence>
<comment type="caution">
    <text evidence="8">The sequence shown here is derived from an EMBL/GenBank/DDBJ whole genome shotgun (WGS) entry which is preliminary data.</text>
</comment>
<keyword evidence="9" id="KW-1185">Reference proteome</keyword>
<evidence type="ECO:0000313" key="9">
    <source>
        <dbReference type="Proteomes" id="UP001149079"/>
    </source>
</evidence>
<dbReference type="PANTHER" id="PTHR37534">
    <property type="entry name" value="TRANSCRIPTIONAL ACTIVATOR PROTEIN UGA3"/>
    <property type="match status" value="1"/>
</dbReference>
<dbReference type="AlphaFoldDB" id="A0A9W9HBV8"/>
<dbReference type="EMBL" id="JAPQKL010000002">
    <property type="protein sequence ID" value="KAJ5143773.1"/>
    <property type="molecule type" value="Genomic_DNA"/>
</dbReference>
<feature type="non-terminal residue" evidence="8">
    <location>
        <position position="1"/>
    </location>
</feature>
<dbReference type="SUPFAM" id="SSF57701">
    <property type="entry name" value="Zn2/Cys6 DNA-binding domain"/>
    <property type="match status" value="1"/>
</dbReference>
<dbReference type="SMART" id="SM00066">
    <property type="entry name" value="GAL4"/>
    <property type="match status" value="1"/>
</dbReference>
<evidence type="ECO:0000256" key="6">
    <source>
        <dbReference type="SAM" id="MobiDB-lite"/>
    </source>
</evidence>
<dbReference type="InterPro" id="IPR021858">
    <property type="entry name" value="Fun_TF"/>
</dbReference>
<proteinExistence type="predicted"/>
<dbReference type="PROSITE" id="PS00463">
    <property type="entry name" value="ZN2_CY6_FUNGAL_1"/>
    <property type="match status" value="1"/>
</dbReference>
<evidence type="ECO:0000256" key="2">
    <source>
        <dbReference type="ARBA" id="ARBA00023015"/>
    </source>
</evidence>
<dbReference type="Pfam" id="PF11951">
    <property type="entry name" value="Fungal_trans_2"/>
    <property type="match status" value="1"/>
</dbReference>
<dbReference type="RefSeq" id="XP_056525417.1">
    <property type="nucleotide sequence ID" value="XM_056663304.1"/>
</dbReference>
<organism evidence="8 9">
    <name type="scientific">Penicillium bovifimosum</name>
    <dbReference type="NCBI Taxonomy" id="126998"/>
    <lineage>
        <taxon>Eukaryota</taxon>
        <taxon>Fungi</taxon>
        <taxon>Dikarya</taxon>
        <taxon>Ascomycota</taxon>
        <taxon>Pezizomycotina</taxon>
        <taxon>Eurotiomycetes</taxon>
        <taxon>Eurotiomycetidae</taxon>
        <taxon>Eurotiales</taxon>
        <taxon>Aspergillaceae</taxon>
        <taxon>Penicillium</taxon>
    </lineage>
</organism>
<feature type="compositionally biased region" description="Polar residues" evidence="6">
    <location>
        <begin position="205"/>
        <end position="216"/>
    </location>
</feature>
<dbReference type="CDD" id="cd00067">
    <property type="entry name" value="GAL4"/>
    <property type="match status" value="1"/>
</dbReference>
<reference evidence="8" key="2">
    <citation type="journal article" date="2023" name="IMA Fungus">
        <title>Comparative genomic study of the Penicillium genus elucidates a diverse pangenome and 15 lateral gene transfer events.</title>
        <authorList>
            <person name="Petersen C."/>
            <person name="Sorensen T."/>
            <person name="Nielsen M.R."/>
            <person name="Sondergaard T.E."/>
            <person name="Sorensen J.L."/>
            <person name="Fitzpatrick D.A."/>
            <person name="Frisvad J.C."/>
            <person name="Nielsen K.L."/>
        </authorList>
    </citation>
    <scope>NUCLEOTIDE SEQUENCE</scope>
    <source>
        <strain evidence="8">IBT 22155</strain>
    </source>
</reference>
<evidence type="ECO:0000256" key="1">
    <source>
        <dbReference type="ARBA" id="ARBA00004123"/>
    </source>
</evidence>
<dbReference type="GeneID" id="81402474"/>
<keyword evidence="3" id="KW-0238">DNA-binding</keyword>
<dbReference type="OrthoDB" id="5278208at2759"/>
<feature type="compositionally biased region" description="Polar residues" evidence="6">
    <location>
        <begin position="223"/>
        <end position="238"/>
    </location>
</feature>
<dbReference type="GO" id="GO:0045944">
    <property type="term" value="P:positive regulation of transcription by RNA polymerase II"/>
    <property type="evidence" value="ECO:0007669"/>
    <property type="project" value="TreeGrafter"/>
</dbReference>
<dbReference type="PANTHER" id="PTHR37534:SF10">
    <property type="entry name" value="ZN(II)2CYS6 TRANSCRIPTION FACTOR (EUROFUNG)"/>
    <property type="match status" value="1"/>
</dbReference>
<evidence type="ECO:0000313" key="8">
    <source>
        <dbReference type="EMBL" id="KAJ5143773.1"/>
    </source>
</evidence>
<dbReference type="InterPro" id="IPR001138">
    <property type="entry name" value="Zn2Cys6_DnaBD"/>
</dbReference>
<feature type="region of interest" description="Disordered" evidence="6">
    <location>
        <begin position="133"/>
        <end position="182"/>
    </location>
</feature>
<keyword evidence="2" id="KW-0805">Transcription regulation</keyword>
<feature type="region of interest" description="Disordered" evidence="6">
    <location>
        <begin position="194"/>
        <end position="269"/>
    </location>
</feature>
<evidence type="ECO:0000256" key="4">
    <source>
        <dbReference type="ARBA" id="ARBA00023163"/>
    </source>
</evidence>